<reference evidence="3" key="1">
    <citation type="submission" date="2013-01" db="EMBL/GenBank/DDBJ databases">
        <title>Draft Genome Sequence of a Mulberry Tree, Morus notabilis C.K. Schneid.</title>
        <authorList>
            <person name="He N."/>
            <person name="Zhao S."/>
        </authorList>
    </citation>
    <scope>NUCLEOTIDE SEQUENCE</scope>
</reference>
<sequence>MPKTPTEMRVPVRLFGTGRQPTYMKRRREGGFLDIKVSRRSKKATSGSNRCFGHSVDSKKKLFLTHIYIRNYLFYTVFLCYLILTRYNSQKLAQ</sequence>
<organism evidence="2 3">
    <name type="scientific">Morus notabilis</name>
    <dbReference type="NCBI Taxonomy" id="981085"/>
    <lineage>
        <taxon>Eukaryota</taxon>
        <taxon>Viridiplantae</taxon>
        <taxon>Streptophyta</taxon>
        <taxon>Embryophyta</taxon>
        <taxon>Tracheophyta</taxon>
        <taxon>Spermatophyta</taxon>
        <taxon>Magnoliopsida</taxon>
        <taxon>eudicotyledons</taxon>
        <taxon>Gunneridae</taxon>
        <taxon>Pentapetalae</taxon>
        <taxon>rosids</taxon>
        <taxon>fabids</taxon>
        <taxon>Rosales</taxon>
        <taxon>Moraceae</taxon>
        <taxon>Moreae</taxon>
        <taxon>Morus</taxon>
    </lineage>
</organism>
<evidence type="ECO:0000256" key="1">
    <source>
        <dbReference type="SAM" id="Phobius"/>
    </source>
</evidence>
<keyword evidence="1" id="KW-1133">Transmembrane helix</keyword>
<protein>
    <submittedName>
        <fullName evidence="2">Uncharacterized protein</fullName>
    </submittedName>
</protein>
<dbReference type="EMBL" id="KE345790">
    <property type="protein sequence ID" value="EXC16346.1"/>
    <property type="molecule type" value="Genomic_DNA"/>
</dbReference>
<evidence type="ECO:0000313" key="2">
    <source>
        <dbReference type="EMBL" id="EXC16346.1"/>
    </source>
</evidence>
<feature type="transmembrane region" description="Helical" evidence="1">
    <location>
        <begin position="67"/>
        <end position="84"/>
    </location>
</feature>
<name>W9S7Z0_9ROSA</name>
<proteinExistence type="predicted"/>
<dbReference type="AlphaFoldDB" id="W9S7Z0"/>
<keyword evidence="1" id="KW-0812">Transmembrane</keyword>
<accession>W9S7Z0</accession>
<gene>
    <name evidence="2" type="ORF">L484_006553</name>
</gene>
<evidence type="ECO:0000313" key="3">
    <source>
        <dbReference type="Proteomes" id="UP000030645"/>
    </source>
</evidence>
<keyword evidence="3" id="KW-1185">Reference proteome</keyword>
<dbReference type="Proteomes" id="UP000030645">
    <property type="component" value="Unassembled WGS sequence"/>
</dbReference>
<keyword evidence="1" id="KW-0472">Membrane</keyword>